<reference evidence="1 2" key="1">
    <citation type="submission" date="2018-02" db="EMBL/GenBank/DDBJ databases">
        <title>8 Nocardia nova and 1 Nocardia cyriacigeorgica strain used for evolution to TMP-SMX.</title>
        <authorList>
            <person name="Mehta H."/>
            <person name="Weng J."/>
            <person name="Shamoo Y."/>
        </authorList>
    </citation>
    <scope>NUCLEOTIDE SEQUENCE [LARGE SCALE GENOMIC DNA]</scope>
    <source>
        <strain evidence="1 2">ATCC 33727</strain>
    </source>
</reference>
<dbReference type="Proteomes" id="UP000241647">
    <property type="component" value="Unassembled WGS sequence"/>
</dbReference>
<evidence type="ECO:0008006" key="3">
    <source>
        <dbReference type="Google" id="ProtNLM"/>
    </source>
</evidence>
<sequence length="63" mass="7237">MKKNKLMRELQKLADARGLSLEFVRHGNRHDIYRLGNVQFPVGRHADIPERTAQAIIKEAGNQ</sequence>
<dbReference type="AlphaFoldDB" id="A0A2T2Z892"/>
<evidence type="ECO:0000313" key="1">
    <source>
        <dbReference type="EMBL" id="PSR63983.1"/>
    </source>
</evidence>
<gene>
    <name evidence="1" type="ORF">C8259_09025</name>
</gene>
<comment type="caution">
    <text evidence="1">The sequence shown here is derived from an EMBL/GenBank/DDBJ whole genome shotgun (WGS) entry which is preliminary data.</text>
</comment>
<dbReference type="RefSeq" id="WP_063030201.1">
    <property type="nucleotide sequence ID" value="NZ_PYHS01000004.1"/>
</dbReference>
<proteinExistence type="predicted"/>
<accession>A0A2T2Z892</accession>
<name>A0A2T2Z892_9NOCA</name>
<dbReference type="EMBL" id="PYHS01000004">
    <property type="protein sequence ID" value="PSR63983.1"/>
    <property type="molecule type" value="Genomic_DNA"/>
</dbReference>
<organism evidence="1 2">
    <name type="scientific">Nocardia nova</name>
    <dbReference type="NCBI Taxonomy" id="37330"/>
    <lineage>
        <taxon>Bacteria</taxon>
        <taxon>Bacillati</taxon>
        <taxon>Actinomycetota</taxon>
        <taxon>Actinomycetes</taxon>
        <taxon>Mycobacteriales</taxon>
        <taxon>Nocardiaceae</taxon>
        <taxon>Nocardia</taxon>
    </lineage>
</organism>
<protein>
    <recommendedName>
        <fullName evidence="3">Type II toxin-antitoxin system HicA family toxin</fullName>
    </recommendedName>
</protein>
<evidence type="ECO:0000313" key="2">
    <source>
        <dbReference type="Proteomes" id="UP000241647"/>
    </source>
</evidence>